<dbReference type="AlphaFoldDB" id="A0A383DHT4"/>
<reference evidence="9" key="1">
    <citation type="submission" date="2018-05" db="EMBL/GenBank/DDBJ databases">
        <authorList>
            <person name="Lanie J.A."/>
            <person name="Ng W.-L."/>
            <person name="Kazmierczak K.M."/>
            <person name="Andrzejewski T.M."/>
            <person name="Davidsen T.M."/>
            <person name="Wayne K.J."/>
            <person name="Tettelin H."/>
            <person name="Glass J.I."/>
            <person name="Rusch D."/>
            <person name="Podicherti R."/>
            <person name="Tsui H.-C.T."/>
            <person name="Winkler M.E."/>
        </authorList>
    </citation>
    <scope>NUCLEOTIDE SEQUENCE</scope>
</reference>
<dbReference type="PANTHER" id="PTHR11587:SF2">
    <property type="entry name" value="ARGININOSUCCINATE SYNTHASE"/>
    <property type="match status" value="1"/>
</dbReference>
<dbReference type="GO" id="GO:0006526">
    <property type="term" value="P:L-arginine biosynthetic process"/>
    <property type="evidence" value="ECO:0007669"/>
    <property type="project" value="UniProtKB-UniPathway"/>
</dbReference>
<evidence type="ECO:0000256" key="4">
    <source>
        <dbReference type="ARBA" id="ARBA00022598"/>
    </source>
</evidence>
<accession>A0A383DHT4</accession>
<proteinExistence type="predicted"/>
<dbReference type="InterPro" id="IPR001518">
    <property type="entry name" value="Arginosuc_synth"/>
</dbReference>
<evidence type="ECO:0000256" key="6">
    <source>
        <dbReference type="ARBA" id="ARBA00022741"/>
    </source>
</evidence>
<dbReference type="GO" id="GO:0000050">
    <property type="term" value="P:urea cycle"/>
    <property type="evidence" value="ECO:0007669"/>
    <property type="project" value="TreeGrafter"/>
</dbReference>
<feature type="non-terminal residue" evidence="9">
    <location>
        <position position="1"/>
    </location>
</feature>
<dbReference type="Pfam" id="PF20979">
    <property type="entry name" value="Arginosuc_syn_C"/>
    <property type="match status" value="1"/>
</dbReference>
<gene>
    <name evidence="9" type="ORF">METZ01_LOCUS496900</name>
</gene>
<keyword evidence="6" id="KW-0547">Nucleotide-binding</keyword>
<dbReference type="InterPro" id="IPR048268">
    <property type="entry name" value="Arginosuc_syn_C"/>
</dbReference>
<evidence type="ECO:0000256" key="7">
    <source>
        <dbReference type="ARBA" id="ARBA00022840"/>
    </source>
</evidence>
<dbReference type="GO" id="GO:0000053">
    <property type="term" value="P:argininosuccinate metabolic process"/>
    <property type="evidence" value="ECO:0007669"/>
    <property type="project" value="TreeGrafter"/>
</dbReference>
<organism evidence="9">
    <name type="scientific">marine metagenome</name>
    <dbReference type="NCBI Taxonomy" id="408172"/>
    <lineage>
        <taxon>unclassified sequences</taxon>
        <taxon>metagenomes</taxon>
        <taxon>ecological metagenomes</taxon>
    </lineage>
</organism>
<dbReference type="EC" id="6.3.4.5" evidence="2"/>
<keyword evidence="5" id="KW-0028">Amino-acid biosynthesis</keyword>
<dbReference type="GO" id="GO:0005737">
    <property type="term" value="C:cytoplasm"/>
    <property type="evidence" value="ECO:0007669"/>
    <property type="project" value="TreeGrafter"/>
</dbReference>
<keyword evidence="4" id="KW-0436">Ligase</keyword>
<dbReference type="Gene3D" id="3.90.1260.10">
    <property type="entry name" value="Argininosuccinate synthetase, chain A, domain 2"/>
    <property type="match status" value="1"/>
</dbReference>
<sequence length="127" mass="14674">TILHIAHRALESITMDREVMFLRDSLIPSYAKMIYNGFWYSPERALVQKTIDESQKTVNGTVRLKLYKGNCTVVGRKANKSLYDQNVVTFEEGAGYRQNDADGFIRLNALRLKMYSKTYSPRSDKKK</sequence>
<dbReference type="InterPro" id="IPR024074">
    <property type="entry name" value="AS_cat/multimer_dom_body"/>
</dbReference>
<dbReference type="PANTHER" id="PTHR11587">
    <property type="entry name" value="ARGININOSUCCINATE SYNTHASE"/>
    <property type="match status" value="1"/>
</dbReference>
<dbReference type="UniPathway" id="UPA00068">
    <property type="reaction ID" value="UER00113"/>
</dbReference>
<evidence type="ECO:0000256" key="3">
    <source>
        <dbReference type="ARBA" id="ARBA00022571"/>
    </source>
</evidence>
<evidence type="ECO:0000259" key="8">
    <source>
        <dbReference type="Pfam" id="PF20979"/>
    </source>
</evidence>
<dbReference type="GO" id="GO:0004055">
    <property type="term" value="F:argininosuccinate synthase activity"/>
    <property type="evidence" value="ECO:0007669"/>
    <property type="project" value="UniProtKB-EC"/>
</dbReference>
<evidence type="ECO:0000256" key="1">
    <source>
        <dbReference type="ARBA" id="ARBA00004967"/>
    </source>
</evidence>
<evidence type="ECO:0000313" key="9">
    <source>
        <dbReference type="EMBL" id="SVE44046.1"/>
    </source>
</evidence>
<evidence type="ECO:0000256" key="2">
    <source>
        <dbReference type="ARBA" id="ARBA00012286"/>
    </source>
</evidence>
<dbReference type="SUPFAM" id="SSF69864">
    <property type="entry name" value="Argininosuccinate synthetase, C-terminal domain"/>
    <property type="match status" value="1"/>
</dbReference>
<name>A0A383DHT4_9ZZZZ</name>
<keyword evidence="3" id="KW-0055">Arginine biosynthesis</keyword>
<keyword evidence="7" id="KW-0067">ATP-binding</keyword>
<evidence type="ECO:0000256" key="5">
    <source>
        <dbReference type="ARBA" id="ARBA00022605"/>
    </source>
</evidence>
<protein>
    <recommendedName>
        <fullName evidence="2">argininosuccinate synthase</fullName>
        <ecNumber evidence="2">6.3.4.5</ecNumber>
    </recommendedName>
</protein>
<feature type="domain" description="Arginosuccinate synthase C-terminal" evidence="8">
    <location>
        <begin position="1"/>
        <end position="115"/>
    </location>
</feature>
<comment type="pathway">
    <text evidence="1">Amino-acid biosynthesis; L-arginine biosynthesis; L-arginine from L-ornithine and carbamoyl phosphate: step 2/3.</text>
</comment>
<dbReference type="EMBL" id="UINC01217446">
    <property type="protein sequence ID" value="SVE44046.1"/>
    <property type="molecule type" value="Genomic_DNA"/>
</dbReference>
<dbReference type="GO" id="GO:0005524">
    <property type="term" value="F:ATP binding"/>
    <property type="evidence" value="ECO:0007669"/>
    <property type="project" value="UniProtKB-KW"/>
</dbReference>